<feature type="domain" description="EGF-like" evidence="9">
    <location>
        <begin position="86"/>
        <end position="118"/>
    </location>
</feature>
<dbReference type="Gene3D" id="2.10.25.10">
    <property type="entry name" value="Laminin"/>
    <property type="match status" value="1"/>
</dbReference>
<evidence type="ECO:0000256" key="4">
    <source>
        <dbReference type="ARBA" id="ARBA00022729"/>
    </source>
</evidence>
<keyword evidence="2" id="KW-0964">Secreted</keyword>
<feature type="transmembrane region" description="Helical" evidence="8">
    <location>
        <begin position="26"/>
        <end position="44"/>
    </location>
</feature>
<dbReference type="PROSITE" id="PS01186">
    <property type="entry name" value="EGF_2"/>
    <property type="match status" value="1"/>
</dbReference>
<protein>
    <submittedName>
        <fullName evidence="10">SWPV1-259</fullName>
    </submittedName>
</protein>
<keyword evidence="3 7" id="KW-0245">EGF-like domain</keyword>
<keyword evidence="4" id="KW-0732">Signal</keyword>
<accession>A0A1V0S8B6</accession>
<evidence type="ECO:0000256" key="2">
    <source>
        <dbReference type="ARBA" id="ARBA00022525"/>
    </source>
</evidence>
<evidence type="ECO:0000256" key="5">
    <source>
        <dbReference type="ARBA" id="ARBA00023030"/>
    </source>
</evidence>
<organism evidence="10 11">
    <name type="scientific">Shearwaterpox virus</name>
    <dbReference type="NCBI Taxonomy" id="1974596"/>
    <lineage>
        <taxon>Viruses</taxon>
        <taxon>Varidnaviria</taxon>
        <taxon>Bamfordvirae</taxon>
        <taxon>Nucleocytoviricota</taxon>
        <taxon>Pokkesviricetes</taxon>
        <taxon>Chitovirales</taxon>
        <taxon>Poxviridae</taxon>
        <taxon>Chordopoxvirinae</taxon>
        <taxon>Avipoxvirus</taxon>
        <taxon>Avipoxvirus canarypox</taxon>
        <taxon>Canarypox virus</taxon>
    </lineage>
</organism>
<dbReference type="SUPFAM" id="SSF57196">
    <property type="entry name" value="EGF/Laminin"/>
    <property type="match status" value="1"/>
</dbReference>
<dbReference type="Proteomes" id="UP000315116">
    <property type="component" value="Segment"/>
</dbReference>
<gene>
    <name evidence="10" type="primary">SWPV1-259</name>
</gene>
<dbReference type="GO" id="GO:0008284">
    <property type="term" value="P:positive regulation of cell population proliferation"/>
    <property type="evidence" value="ECO:0007669"/>
    <property type="project" value="TreeGrafter"/>
</dbReference>
<evidence type="ECO:0000313" key="10">
    <source>
        <dbReference type="EMBL" id="ARF02819.1"/>
    </source>
</evidence>
<dbReference type="GO" id="GO:0005615">
    <property type="term" value="C:extracellular space"/>
    <property type="evidence" value="ECO:0007669"/>
    <property type="project" value="TreeGrafter"/>
</dbReference>
<evidence type="ECO:0000313" key="11">
    <source>
        <dbReference type="Proteomes" id="UP000315116"/>
    </source>
</evidence>
<sequence>MDDFIKPMKIKKYKFIKSLLSNKPTISISIIIVLLICNIAFYSYRVNELLIIKRNSESYMSSGVSNLYIHFKRQKNKLFRKCKNDYKDYCINGICKYIVDLDETVCSCYSGYTGNRCEAYSII</sequence>
<dbReference type="GO" id="GO:0007173">
    <property type="term" value="P:epidermal growth factor receptor signaling pathway"/>
    <property type="evidence" value="ECO:0007669"/>
    <property type="project" value="TreeGrafter"/>
</dbReference>
<feature type="disulfide bond" evidence="7">
    <location>
        <begin position="108"/>
        <end position="117"/>
    </location>
</feature>
<keyword evidence="8" id="KW-0472">Membrane</keyword>
<keyword evidence="8" id="KW-0812">Transmembrane</keyword>
<comment type="subcellular location">
    <subcellularLocation>
        <location evidence="1">Secreted</location>
    </subcellularLocation>
</comment>
<keyword evidence="5" id="KW-0339">Growth factor</keyword>
<name>A0A1V0S8B6_CNPV</name>
<dbReference type="InterPro" id="IPR000742">
    <property type="entry name" value="EGF"/>
</dbReference>
<dbReference type="PRINTS" id="PR00009">
    <property type="entry name" value="EGFTGF"/>
</dbReference>
<evidence type="ECO:0000256" key="1">
    <source>
        <dbReference type="ARBA" id="ARBA00004613"/>
    </source>
</evidence>
<proteinExistence type="predicted"/>
<dbReference type="PANTHER" id="PTHR10740">
    <property type="entry name" value="TRANSFORMING GROWTH FACTOR ALPHA"/>
    <property type="match status" value="1"/>
</dbReference>
<dbReference type="PROSITE" id="PS00022">
    <property type="entry name" value="EGF_1"/>
    <property type="match status" value="1"/>
</dbReference>
<dbReference type="GO" id="GO:0008083">
    <property type="term" value="F:growth factor activity"/>
    <property type="evidence" value="ECO:0007669"/>
    <property type="project" value="UniProtKB-KW"/>
</dbReference>
<keyword evidence="8" id="KW-1133">Transmembrane helix</keyword>
<evidence type="ECO:0000256" key="6">
    <source>
        <dbReference type="ARBA" id="ARBA00023157"/>
    </source>
</evidence>
<dbReference type="PROSITE" id="PS50026">
    <property type="entry name" value="EGF_3"/>
    <property type="match status" value="1"/>
</dbReference>
<keyword evidence="6 7" id="KW-1015">Disulfide bond</keyword>
<dbReference type="PANTHER" id="PTHR10740:SF14">
    <property type="entry name" value="EGF-LIKE DOMAIN-CONTAINING PROTEIN"/>
    <property type="match status" value="1"/>
</dbReference>
<evidence type="ECO:0000256" key="8">
    <source>
        <dbReference type="SAM" id="Phobius"/>
    </source>
</evidence>
<evidence type="ECO:0000256" key="3">
    <source>
        <dbReference type="ARBA" id="ARBA00022536"/>
    </source>
</evidence>
<comment type="caution">
    <text evidence="7">Lacks conserved residue(s) required for the propagation of feature annotation.</text>
</comment>
<reference evidence="10 11" key="1">
    <citation type="journal article" date="2017" name="BMC Genomics">
        <title>Genomic characterization of two novel pathogenic avipoxviruses isolated from pacific shearwaters (Ardenna spp.).</title>
        <authorList>
            <person name="Sarker S."/>
            <person name="Das S."/>
            <person name="Lavers J.L."/>
            <person name="Hutton I."/>
            <person name="Helbig K."/>
            <person name="Imbery J."/>
            <person name="Upton C."/>
            <person name="Raidal S.R."/>
        </authorList>
    </citation>
    <scope>NUCLEOTIDE SEQUENCE [LARGE SCALE GENOMIC DNA]</scope>
    <source>
        <strain evidence="10 11">SWPV-1</strain>
    </source>
</reference>
<dbReference type="GO" id="GO:0005154">
    <property type="term" value="F:epidermal growth factor receptor binding"/>
    <property type="evidence" value="ECO:0007669"/>
    <property type="project" value="TreeGrafter"/>
</dbReference>
<evidence type="ECO:0000259" key="9">
    <source>
        <dbReference type="PROSITE" id="PS50026"/>
    </source>
</evidence>
<dbReference type="EMBL" id="KX857216">
    <property type="protein sequence ID" value="ARF02819.1"/>
    <property type="molecule type" value="Genomic_DNA"/>
</dbReference>
<evidence type="ECO:0000256" key="7">
    <source>
        <dbReference type="PROSITE-ProRule" id="PRU00076"/>
    </source>
</evidence>